<dbReference type="RefSeq" id="WP_163074124.1">
    <property type="nucleotide sequence ID" value="NZ_CP048630.1"/>
</dbReference>
<dbReference type="SUPFAM" id="SSF55961">
    <property type="entry name" value="Bet v1-like"/>
    <property type="match status" value="1"/>
</dbReference>
<proteinExistence type="predicted"/>
<dbReference type="InterPro" id="IPR023393">
    <property type="entry name" value="START-like_dom_sf"/>
</dbReference>
<dbReference type="AlphaFoldDB" id="A0A6P1YID2"/>
<evidence type="ECO:0000256" key="1">
    <source>
        <dbReference type="SAM" id="SignalP"/>
    </source>
</evidence>
<dbReference type="Gene3D" id="3.30.530.20">
    <property type="match status" value="1"/>
</dbReference>
<keyword evidence="1" id="KW-0732">Signal</keyword>
<dbReference type="CDD" id="cd07821">
    <property type="entry name" value="PYR_PYL_RCAR_like"/>
    <property type="match status" value="1"/>
</dbReference>
<name>A0A6P1YID2_9HYPH</name>
<protein>
    <submittedName>
        <fullName evidence="2">SRPBCC family protein</fullName>
    </submittedName>
</protein>
<keyword evidence="3" id="KW-1185">Reference proteome</keyword>
<dbReference type="InterPro" id="IPR019587">
    <property type="entry name" value="Polyketide_cyclase/dehydratase"/>
</dbReference>
<dbReference type="EMBL" id="CP048630">
    <property type="protein sequence ID" value="QIB33039.1"/>
    <property type="molecule type" value="Genomic_DNA"/>
</dbReference>
<sequence length="183" mass="19749">MKLKFLTAALAATALAFAVAPQKAEAHGPTRQKVSETIEINAPPEKVWAVVSNFQDAGWIPVVAKTEGTGGNAPGAKRTLTLKNGATVKEEVAKLQPERMTLMYRIDEVDVKVLPVTNYSSWLIVSPADDGKKSEVEWKGAFYRGYPNNDPPPELNDEAAIKAVTGLYKAGLDGLKKQIEGTN</sequence>
<gene>
    <name evidence="2" type="ORF">G3A50_04395</name>
</gene>
<dbReference type="PANTHER" id="PTHR39332:SF7">
    <property type="entry name" value="SRPBCC FAMILY PROTEIN"/>
    <property type="match status" value="1"/>
</dbReference>
<dbReference type="PANTHER" id="PTHR39332">
    <property type="entry name" value="BLL4707 PROTEIN"/>
    <property type="match status" value="1"/>
</dbReference>
<organism evidence="2 3">
    <name type="scientific">Ancylobacter pratisalsi</name>
    <dbReference type="NCBI Taxonomy" id="1745854"/>
    <lineage>
        <taxon>Bacteria</taxon>
        <taxon>Pseudomonadati</taxon>
        <taxon>Pseudomonadota</taxon>
        <taxon>Alphaproteobacteria</taxon>
        <taxon>Hyphomicrobiales</taxon>
        <taxon>Xanthobacteraceae</taxon>
        <taxon>Ancylobacter</taxon>
    </lineage>
</organism>
<feature type="signal peptide" evidence="1">
    <location>
        <begin position="1"/>
        <end position="26"/>
    </location>
</feature>
<accession>A0A6P1YID2</accession>
<feature type="chain" id="PRO_5026953106" evidence="1">
    <location>
        <begin position="27"/>
        <end position="183"/>
    </location>
</feature>
<evidence type="ECO:0000313" key="2">
    <source>
        <dbReference type="EMBL" id="QIB33039.1"/>
    </source>
</evidence>
<dbReference type="KEGG" id="apra:G3A50_04395"/>
<dbReference type="Proteomes" id="UP000464751">
    <property type="component" value="Chromosome"/>
</dbReference>
<dbReference type="Pfam" id="PF10604">
    <property type="entry name" value="Polyketide_cyc2"/>
    <property type="match status" value="1"/>
</dbReference>
<reference evidence="2 3" key="1">
    <citation type="submission" date="2020-02" db="EMBL/GenBank/DDBJ databases">
        <authorList>
            <person name="Li G."/>
        </authorList>
    </citation>
    <scope>NUCLEOTIDE SEQUENCE [LARGE SCALE GENOMIC DNA]</scope>
    <source>
        <strain evidence="2 3">DSM 102029</strain>
    </source>
</reference>
<evidence type="ECO:0000313" key="3">
    <source>
        <dbReference type="Proteomes" id="UP000464751"/>
    </source>
</evidence>